<name>A0AAE9B186_9ACTN</name>
<evidence type="ECO:0000259" key="3">
    <source>
        <dbReference type="PROSITE" id="PS00028"/>
    </source>
</evidence>
<protein>
    <recommendedName>
        <fullName evidence="3">C2H2-type domain-containing protein</fullName>
    </recommendedName>
</protein>
<evidence type="ECO:0000313" key="5">
    <source>
        <dbReference type="Proteomes" id="UP000318720"/>
    </source>
</evidence>
<dbReference type="Proteomes" id="UP000318720">
    <property type="component" value="Unassembled WGS sequence"/>
</dbReference>
<dbReference type="PROSITE" id="PS00028">
    <property type="entry name" value="ZINC_FINGER_C2H2_1"/>
    <property type="match status" value="1"/>
</dbReference>
<reference evidence="4 5" key="1">
    <citation type="submission" date="2019-03" db="EMBL/GenBank/DDBJ databases">
        <title>Comparative genomic analyses of the sweetpotato soil rot pathogen, Streptomyces ipomoeae.</title>
        <authorList>
            <person name="Ruschel Soares N."/>
            <person name="Badger J.H."/>
            <person name="Huguet-Tapia J.C."/>
            <person name="Clark C.A."/>
            <person name="Pettis G.S."/>
        </authorList>
    </citation>
    <scope>NUCLEOTIDE SEQUENCE [LARGE SCALE GENOMIC DNA]</scope>
    <source>
        <strain evidence="4 5">88-35</strain>
    </source>
</reference>
<dbReference type="InterPro" id="IPR051448">
    <property type="entry name" value="CdaR-like_regulators"/>
</dbReference>
<sequence>MIAVGAWVAGRVRVVCGWSRPPQSTGCPQVFRGAGNCATSPRPPAHAQQRRPPELVGGRRSGAAPPRGRETPADSPIADCRRVIDAIGAQGALSARAGIGEPATSVAALHDSYQDARDAPHLTTRGVGGSPVQPIRDLRVHQVLAAVGRPARTRLLELTAAELRAQPDWPVLHDTITAWCESCFRPVRASAALHVHRKTVVHRTHKIEQLTGRPLSAPGTTASPREQHRAHGPASQTGRRPCAPRKQDREENKVTFDPSTARLVGCPSIRA</sequence>
<dbReference type="PANTHER" id="PTHR33744">
    <property type="entry name" value="CARBOHYDRATE DIACID REGULATOR"/>
    <property type="match status" value="1"/>
</dbReference>
<feature type="region of interest" description="Disordered" evidence="2">
    <location>
        <begin position="38"/>
        <end position="76"/>
    </location>
</feature>
<dbReference type="InterPro" id="IPR013087">
    <property type="entry name" value="Znf_C2H2_type"/>
</dbReference>
<dbReference type="AlphaFoldDB" id="A0AAE9B186"/>
<dbReference type="InterPro" id="IPR041522">
    <property type="entry name" value="CdaR_GGDEF"/>
</dbReference>
<dbReference type="InterPro" id="IPR025736">
    <property type="entry name" value="PucR_C-HTH_dom"/>
</dbReference>
<comment type="caution">
    <text evidence="4">The sequence shown here is derived from an EMBL/GenBank/DDBJ whole genome shotgun (WGS) entry which is preliminary data.</text>
</comment>
<feature type="compositionally biased region" description="Basic and acidic residues" evidence="2">
    <location>
        <begin position="245"/>
        <end position="254"/>
    </location>
</feature>
<comment type="similarity">
    <text evidence="1">Belongs to the CdaR family.</text>
</comment>
<feature type="domain" description="C2H2-type" evidence="3">
    <location>
        <begin position="180"/>
        <end position="202"/>
    </location>
</feature>
<organism evidence="4 5">
    <name type="scientific">Streptomyces ipomoeae</name>
    <dbReference type="NCBI Taxonomy" id="103232"/>
    <lineage>
        <taxon>Bacteria</taxon>
        <taxon>Bacillati</taxon>
        <taxon>Actinomycetota</taxon>
        <taxon>Actinomycetes</taxon>
        <taxon>Kitasatosporales</taxon>
        <taxon>Streptomycetaceae</taxon>
        <taxon>Streptomyces</taxon>
    </lineage>
</organism>
<feature type="region of interest" description="Disordered" evidence="2">
    <location>
        <begin position="210"/>
        <end position="259"/>
    </location>
</feature>
<evidence type="ECO:0000313" key="4">
    <source>
        <dbReference type="EMBL" id="TQE35054.1"/>
    </source>
</evidence>
<gene>
    <name evidence="4" type="ORF">Sipo8835_14040</name>
</gene>
<evidence type="ECO:0000256" key="1">
    <source>
        <dbReference type="ARBA" id="ARBA00006754"/>
    </source>
</evidence>
<evidence type="ECO:0000256" key="2">
    <source>
        <dbReference type="SAM" id="MobiDB-lite"/>
    </source>
</evidence>
<dbReference type="InterPro" id="IPR042070">
    <property type="entry name" value="PucR_C-HTH_sf"/>
</dbReference>
<proteinExistence type="inferred from homology"/>
<dbReference type="Gene3D" id="1.10.10.2840">
    <property type="entry name" value="PucR C-terminal helix-turn-helix domain"/>
    <property type="match status" value="1"/>
</dbReference>
<dbReference type="Pfam" id="PF13556">
    <property type="entry name" value="HTH_30"/>
    <property type="match status" value="1"/>
</dbReference>
<accession>A0AAE9B186</accession>
<dbReference type="Pfam" id="PF17853">
    <property type="entry name" value="GGDEF_2"/>
    <property type="match status" value="1"/>
</dbReference>
<dbReference type="EMBL" id="SPAZ01000118">
    <property type="protein sequence ID" value="TQE35054.1"/>
    <property type="molecule type" value="Genomic_DNA"/>
</dbReference>